<keyword evidence="2" id="KW-1185">Reference proteome</keyword>
<proteinExistence type="predicted"/>
<protein>
    <submittedName>
        <fullName evidence="1">Uncharacterized protein</fullName>
    </submittedName>
</protein>
<evidence type="ECO:0000313" key="2">
    <source>
        <dbReference type="Proteomes" id="UP001169006"/>
    </source>
</evidence>
<comment type="caution">
    <text evidence="1">The sequence shown here is derived from an EMBL/GenBank/DDBJ whole genome shotgun (WGS) entry which is preliminary data.</text>
</comment>
<sequence length="94" mass="10254">MRVNFPYRHVHATVRFLIGREAGGRWLVCDGDGLVSGVFADRGSAVRAAMYDCAGAPCSVCCLPEHQILAILNDLAEKVMAPSVDKHRSTRIAR</sequence>
<reference evidence="1" key="1">
    <citation type="journal article" date="2015" name="Int. J. Syst. Evol. Microbiol.">
        <title>Rhizobium oryzicola sp. nov., potential plant-growth-promoting endophytic bacteria isolated from rice roots.</title>
        <authorList>
            <person name="Zhang X.X."/>
            <person name="Gao J.S."/>
            <person name="Cao Y.H."/>
            <person name="Sheirdil R.A."/>
            <person name="Wang X.C."/>
            <person name="Zhang L."/>
        </authorList>
    </citation>
    <scope>NUCLEOTIDE SEQUENCE</scope>
    <source>
        <strain evidence="1">05753</strain>
    </source>
</reference>
<gene>
    <name evidence="1" type="ORF">Q2T52_07025</name>
</gene>
<dbReference type="EMBL" id="JAUKWQ010000001">
    <property type="protein sequence ID" value="MDO1581846.1"/>
    <property type="molecule type" value="Genomic_DNA"/>
</dbReference>
<evidence type="ECO:0000313" key="1">
    <source>
        <dbReference type="EMBL" id="MDO1581846.1"/>
    </source>
</evidence>
<dbReference type="RefSeq" id="WP_302075929.1">
    <property type="nucleotide sequence ID" value="NZ_JAUKWQ010000001.1"/>
</dbReference>
<name>A0ABT8SU12_9HYPH</name>
<accession>A0ABT8SU12</accession>
<organism evidence="1 2">
    <name type="scientific">Rhizobium oryzicola</name>
    <dbReference type="NCBI Taxonomy" id="1232668"/>
    <lineage>
        <taxon>Bacteria</taxon>
        <taxon>Pseudomonadati</taxon>
        <taxon>Pseudomonadota</taxon>
        <taxon>Alphaproteobacteria</taxon>
        <taxon>Hyphomicrobiales</taxon>
        <taxon>Rhizobiaceae</taxon>
        <taxon>Rhizobium/Agrobacterium group</taxon>
        <taxon>Rhizobium</taxon>
    </lineage>
</organism>
<reference evidence="1" key="2">
    <citation type="submission" date="2023-07" db="EMBL/GenBank/DDBJ databases">
        <authorList>
            <person name="Sun H."/>
        </authorList>
    </citation>
    <scope>NUCLEOTIDE SEQUENCE</scope>
    <source>
        <strain evidence="1">05753</strain>
    </source>
</reference>
<dbReference type="Proteomes" id="UP001169006">
    <property type="component" value="Unassembled WGS sequence"/>
</dbReference>